<dbReference type="STRING" id="1081102.A0A162MNK8"/>
<keyword evidence="2" id="KW-1185">Reference proteome</keyword>
<protein>
    <submittedName>
        <fullName evidence="1">Uncharacterized protein</fullName>
    </submittedName>
</protein>
<dbReference type="AlphaFoldDB" id="A0A162MNK8"/>
<accession>A0A162MNK8</accession>
<dbReference type="CDD" id="cd09272">
    <property type="entry name" value="RNase_HI_RT_Ty1"/>
    <property type="match status" value="1"/>
</dbReference>
<dbReference type="Proteomes" id="UP000076874">
    <property type="component" value="Unassembled WGS sequence"/>
</dbReference>
<name>A0A162MNK8_9HYPO</name>
<dbReference type="OrthoDB" id="5080239at2759"/>
<dbReference type="PANTHER" id="PTHR11439:SF483">
    <property type="entry name" value="PEPTIDE SYNTHASE GLIP-LIKE, PUTATIVE (AFU_ORTHOLOGUE AFUA_3G12920)-RELATED"/>
    <property type="match status" value="1"/>
</dbReference>
<evidence type="ECO:0000313" key="1">
    <source>
        <dbReference type="EMBL" id="OAA64560.1"/>
    </source>
</evidence>
<proteinExistence type="predicted"/>
<evidence type="ECO:0000313" key="2">
    <source>
        <dbReference type="Proteomes" id="UP000076874"/>
    </source>
</evidence>
<dbReference type="EMBL" id="AZHD01000004">
    <property type="protein sequence ID" value="OAA64560.1"/>
    <property type="molecule type" value="Genomic_DNA"/>
</dbReference>
<organism evidence="1 2">
    <name type="scientific">Niveomyces insectorum RCEF 264</name>
    <dbReference type="NCBI Taxonomy" id="1081102"/>
    <lineage>
        <taxon>Eukaryota</taxon>
        <taxon>Fungi</taxon>
        <taxon>Dikarya</taxon>
        <taxon>Ascomycota</taxon>
        <taxon>Pezizomycotina</taxon>
        <taxon>Sordariomycetes</taxon>
        <taxon>Hypocreomycetidae</taxon>
        <taxon>Hypocreales</taxon>
        <taxon>Cordycipitaceae</taxon>
        <taxon>Niveomyces</taxon>
    </lineage>
</organism>
<gene>
    <name evidence="1" type="ORF">SPI_03207</name>
</gene>
<reference evidence="1 2" key="1">
    <citation type="journal article" date="2016" name="Genome Biol. Evol.">
        <title>Divergent and convergent evolution of fungal pathogenicity.</title>
        <authorList>
            <person name="Shang Y."/>
            <person name="Xiao G."/>
            <person name="Zheng P."/>
            <person name="Cen K."/>
            <person name="Zhan S."/>
            <person name="Wang C."/>
        </authorList>
    </citation>
    <scope>NUCLEOTIDE SEQUENCE [LARGE SCALE GENOMIC DNA]</scope>
    <source>
        <strain evidence="1 2">RCEF 264</strain>
    </source>
</reference>
<comment type="caution">
    <text evidence="1">The sequence shown here is derived from an EMBL/GenBank/DDBJ whole genome shotgun (WGS) entry which is preliminary data.</text>
</comment>
<sequence length="168" mass="19326">MSAPIEDHHRGTKRIMRYLANKGDYGVRYRKTKVGGVDEDVIDVDVYTDSSFVDDPVSRKSTYGYVAVMADGPMRNFITETGRPCRIRLFIDNQSTIKLIRSGIFRLGSKHYEVKLHWVREEYEAGHVELVYVPTDDQLADLMTKPLAKTAFERLAGRLVRKAEWPED</sequence>
<dbReference type="PANTHER" id="PTHR11439">
    <property type="entry name" value="GAG-POL-RELATED RETROTRANSPOSON"/>
    <property type="match status" value="1"/>
</dbReference>